<organism evidence="5 6">
    <name type="scientific">Meganyctiphanes norvegica</name>
    <name type="common">Northern krill</name>
    <name type="synonym">Thysanopoda norvegica</name>
    <dbReference type="NCBI Taxonomy" id="48144"/>
    <lineage>
        <taxon>Eukaryota</taxon>
        <taxon>Metazoa</taxon>
        <taxon>Ecdysozoa</taxon>
        <taxon>Arthropoda</taxon>
        <taxon>Crustacea</taxon>
        <taxon>Multicrustacea</taxon>
        <taxon>Malacostraca</taxon>
        <taxon>Eumalacostraca</taxon>
        <taxon>Eucarida</taxon>
        <taxon>Euphausiacea</taxon>
        <taxon>Euphausiidae</taxon>
        <taxon>Meganyctiphanes</taxon>
    </lineage>
</organism>
<dbReference type="InterPro" id="IPR051064">
    <property type="entry name" value="SEC14/CRAL-TRIO_domain"/>
</dbReference>
<dbReference type="SUPFAM" id="SSF101576">
    <property type="entry name" value="Supernatant protein factor (SPF), C-terminal domain"/>
    <property type="match status" value="1"/>
</dbReference>
<dbReference type="SMART" id="SM00516">
    <property type="entry name" value="SEC14"/>
    <property type="match status" value="1"/>
</dbReference>
<name>A0AAV2R4M9_MEGNR</name>
<feature type="domain" description="GOLD" evidence="3">
    <location>
        <begin position="567"/>
        <end position="718"/>
    </location>
</feature>
<comment type="caution">
    <text evidence="5">The sequence shown here is derived from an EMBL/GenBank/DDBJ whole genome shotgun (WGS) entry which is preliminary data.</text>
</comment>
<dbReference type="EMBL" id="CAXKWB010014468">
    <property type="protein sequence ID" value="CAL4110754.1"/>
    <property type="molecule type" value="Genomic_DNA"/>
</dbReference>
<feature type="non-terminal residue" evidence="5">
    <location>
        <position position="760"/>
    </location>
</feature>
<dbReference type="Proteomes" id="UP001497623">
    <property type="component" value="Unassembled WGS sequence"/>
</dbReference>
<dbReference type="PROSITE" id="PS50904">
    <property type="entry name" value="PRELI_MSF1"/>
    <property type="match status" value="1"/>
</dbReference>
<evidence type="ECO:0008006" key="7">
    <source>
        <dbReference type="Google" id="ProtNLM"/>
    </source>
</evidence>
<gene>
    <name evidence="5" type="ORF">MNOR_LOCUS19470</name>
</gene>
<dbReference type="InterPro" id="IPR036598">
    <property type="entry name" value="GOLD_dom_sf"/>
</dbReference>
<dbReference type="PRINTS" id="PR00180">
    <property type="entry name" value="CRETINALDHBP"/>
</dbReference>
<dbReference type="Gene3D" id="2.60.120.680">
    <property type="entry name" value="GOLD domain"/>
    <property type="match status" value="1"/>
</dbReference>
<dbReference type="InterPro" id="IPR036273">
    <property type="entry name" value="CRAL/TRIO_N_dom_sf"/>
</dbReference>
<evidence type="ECO:0000313" key="6">
    <source>
        <dbReference type="Proteomes" id="UP001497623"/>
    </source>
</evidence>
<dbReference type="PANTHER" id="PTHR23324">
    <property type="entry name" value="SEC14 RELATED PROTEIN"/>
    <property type="match status" value="1"/>
</dbReference>
<dbReference type="InterPro" id="IPR036865">
    <property type="entry name" value="CRAL-TRIO_dom_sf"/>
</dbReference>
<dbReference type="AlphaFoldDB" id="A0AAV2R4M9"/>
<sequence>MVQASQNAIAVLKGQPKIVTNCCGRNIPPSHRIQMWPKAAIFKYLRNRAKNGPNADYCKLCSYQSEPTFVVNKAIIDGREWISFAVVAICNFGRSGISIVIGLVVDGSTNLDVIQEIWVVIIHPENPEWTCFEQAASLDVKAFFGFESTVEKIAMKQYSQNITKGKEIIEHYLIVLEKEGITHVPLWEEPTPKKENKEITASPENDATKTVEETSEELPEKETEEEKEVVPTETEKVTEKLKKASVSSIDKDDLAKLDADYIKRCLGDLTPLQESRLIQLKKWVSELHHGKVPGDSMLLRFLRARDFNIEKARELLSNSLIWRKKNQVDKMMSNYQAPQVLKDYFPGGWHHHDKEGHPLYLLRLGQMDVKGLIKSVGEEGLLKHTLHICEEGLNLCEEATQNLGRPISTWTMLVDLEGLNMRHLWRPGIRTLLKVIEIVEANYPETMSFVLIIRAPRVFPILWTLVSTFIDENTRSKFLFYGGNDYQDAGGLIDYMPKEFIPDFLGGECTRSTYARSEPVPEALYTIKTPDELECSSSVLEGGLVPKSMYQPGEEFDGTRQTIPFSDQSMYHSIALGPKQVHEVVLLLEDAGSVICWDFDVMKSDVSFSVLRTKVPLTNLKEPQSPTGAMGVIDAVMGSDNQHKSHIEKTWREGHEYFRVEPTGVFHDGESIQGSHVTSHMGTYILQWAYHESPHHSPLDIIDSITAHKSKIMYYFEMLNSSDYKGSMTSLASCHSGFSSLSSNTNKSAMSAASSCTIIV</sequence>
<keyword evidence="6" id="KW-1185">Reference proteome</keyword>
<accession>A0AAV2R4M9</accession>
<evidence type="ECO:0000259" key="3">
    <source>
        <dbReference type="PROSITE" id="PS50866"/>
    </source>
</evidence>
<evidence type="ECO:0000313" key="5">
    <source>
        <dbReference type="EMBL" id="CAL4110754.1"/>
    </source>
</evidence>
<dbReference type="Pfam" id="PF03765">
    <property type="entry name" value="CRAL_TRIO_N"/>
    <property type="match status" value="1"/>
</dbReference>
<dbReference type="InterPro" id="IPR011074">
    <property type="entry name" value="CRAL/TRIO_N_dom"/>
</dbReference>
<dbReference type="PROSITE" id="PS50866">
    <property type="entry name" value="GOLD"/>
    <property type="match status" value="1"/>
</dbReference>
<dbReference type="InterPro" id="IPR006797">
    <property type="entry name" value="PRELI/MSF1_dom"/>
</dbReference>
<evidence type="ECO:0000256" key="1">
    <source>
        <dbReference type="SAM" id="MobiDB-lite"/>
    </source>
</evidence>
<dbReference type="PROSITE" id="PS50191">
    <property type="entry name" value="CRAL_TRIO"/>
    <property type="match status" value="1"/>
</dbReference>
<dbReference type="PANTHER" id="PTHR23324:SF66">
    <property type="entry name" value="PROTEIN REAL-TIME"/>
    <property type="match status" value="1"/>
</dbReference>
<dbReference type="GO" id="GO:0005737">
    <property type="term" value="C:cytoplasm"/>
    <property type="evidence" value="ECO:0007669"/>
    <property type="project" value="TreeGrafter"/>
</dbReference>
<dbReference type="InterPro" id="IPR001251">
    <property type="entry name" value="CRAL-TRIO_dom"/>
</dbReference>
<proteinExistence type="predicted"/>
<dbReference type="Pfam" id="PF00650">
    <property type="entry name" value="CRAL_TRIO"/>
    <property type="match status" value="1"/>
</dbReference>
<evidence type="ECO:0000259" key="2">
    <source>
        <dbReference type="PROSITE" id="PS50191"/>
    </source>
</evidence>
<feature type="region of interest" description="Disordered" evidence="1">
    <location>
        <begin position="191"/>
        <end position="232"/>
    </location>
</feature>
<evidence type="ECO:0000259" key="4">
    <source>
        <dbReference type="PROSITE" id="PS50904"/>
    </source>
</evidence>
<dbReference type="CDD" id="cd00170">
    <property type="entry name" value="SEC14"/>
    <property type="match status" value="1"/>
</dbReference>
<protein>
    <recommendedName>
        <fullName evidence="7">SEC14-like protein 1</fullName>
    </recommendedName>
</protein>
<dbReference type="SUPFAM" id="SSF52087">
    <property type="entry name" value="CRAL/TRIO domain"/>
    <property type="match status" value="1"/>
</dbReference>
<feature type="compositionally biased region" description="Acidic residues" evidence="1">
    <location>
        <begin position="213"/>
        <end position="227"/>
    </location>
</feature>
<dbReference type="Pfam" id="PF04707">
    <property type="entry name" value="PRELI"/>
    <property type="match status" value="1"/>
</dbReference>
<dbReference type="Gene3D" id="3.40.525.10">
    <property type="entry name" value="CRAL-TRIO lipid binding domain"/>
    <property type="match status" value="1"/>
</dbReference>
<dbReference type="InterPro" id="IPR009038">
    <property type="entry name" value="GOLD_dom"/>
</dbReference>
<dbReference type="SMART" id="SM01100">
    <property type="entry name" value="CRAL_TRIO_N"/>
    <property type="match status" value="1"/>
</dbReference>
<feature type="domain" description="PRELI/MSF1" evidence="4">
    <location>
        <begin position="2"/>
        <end position="181"/>
    </location>
</feature>
<feature type="domain" description="CRAL-TRIO" evidence="2">
    <location>
        <begin position="337"/>
        <end position="513"/>
    </location>
</feature>
<reference evidence="5 6" key="1">
    <citation type="submission" date="2024-05" db="EMBL/GenBank/DDBJ databases">
        <authorList>
            <person name="Wallberg A."/>
        </authorList>
    </citation>
    <scope>NUCLEOTIDE SEQUENCE [LARGE SCALE GENOMIC DNA]</scope>
</reference>
<dbReference type="SUPFAM" id="SSF46938">
    <property type="entry name" value="CRAL/TRIO N-terminal domain"/>
    <property type="match status" value="1"/>
</dbReference>